<comment type="caution">
    <text evidence="3">The sequence shown here is derived from an EMBL/GenBank/DDBJ whole genome shotgun (WGS) entry which is preliminary data.</text>
</comment>
<feature type="transmembrane region" description="Helical" evidence="1">
    <location>
        <begin position="150"/>
        <end position="169"/>
    </location>
</feature>
<dbReference type="Pfam" id="PF24800">
    <property type="entry name" value="DUF7702"/>
    <property type="match status" value="1"/>
</dbReference>
<evidence type="ECO:0000256" key="1">
    <source>
        <dbReference type="SAM" id="Phobius"/>
    </source>
</evidence>
<feature type="transmembrane region" description="Helical" evidence="1">
    <location>
        <begin position="224"/>
        <end position="243"/>
    </location>
</feature>
<dbReference type="OrthoDB" id="2560628at2759"/>
<accession>A0A2K0TM24</accession>
<feature type="transmembrane region" description="Helical" evidence="1">
    <location>
        <begin position="40"/>
        <end position="59"/>
    </location>
</feature>
<feature type="transmembrane region" description="Helical" evidence="1">
    <location>
        <begin position="110"/>
        <end position="130"/>
    </location>
</feature>
<dbReference type="AlphaFoldDB" id="A0A2K0TM24"/>
<dbReference type="Proteomes" id="UP000236546">
    <property type="component" value="Unassembled WGS sequence"/>
</dbReference>
<keyword evidence="1" id="KW-1133">Transmembrane helix</keyword>
<protein>
    <recommendedName>
        <fullName evidence="2">DUF7702 domain-containing protein</fullName>
    </recommendedName>
</protein>
<keyword evidence="1" id="KW-0472">Membrane</keyword>
<evidence type="ECO:0000259" key="2">
    <source>
        <dbReference type="Pfam" id="PF24800"/>
    </source>
</evidence>
<feature type="transmembrane region" description="Helical" evidence="1">
    <location>
        <begin position="181"/>
        <end position="204"/>
    </location>
</feature>
<gene>
    <name evidence="3" type="ORF">TGAMA5MH_02037</name>
</gene>
<feature type="domain" description="DUF7702" evidence="2">
    <location>
        <begin position="4"/>
        <end position="246"/>
    </location>
</feature>
<organism evidence="3 4">
    <name type="scientific">Trichoderma gamsii</name>
    <dbReference type="NCBI Taxonomy" id="398673"/>
    <lineage>
        <taxon>Eukaryota</taxon>
        <taxon>Fungi</taxon>
        <taxon>Dikarya</taxon>
        <taxon>Ascomycota</taxon>
        <taxon>Pezizomycotina</taxon>
        <taxon>Sordariomycetes</taxon>
        <taxon>Hypocreomycetidae</taxon>
        <taxon>Hypocreales</taxon>
        <taxon>Hypocreaceae</taxon>
        <taxon>Trichoderma</taxon>
    </lineage>
</organism>
<dbReference type="PANTHER" id="PTHR42109">
    <property type="entry name" value="UNPLACED GENOMIC SCAFFOLD UM_SCAF_CONTIG_1.265, WHOLE GENOME SHOTGUN SEQUENCE"/>
    <property type="match status" value="1"/>
</dbReference>
<evidence type="ECO:0000313" key="4">
    <source>
        <dbReference type="Proteomes" id="UP000236546"/>
    </source>
</evidence>
<evidence type="ECO:0000313" key="3">
    <source>
        <dbReference type="EMBL" id="PNP46579.1"/>
    </source>
</evidence>
<keyword evidence="1" id="KW-0812">Transmembrane</keyword>
<feature type="transmembrane region" description="Helical" evidence="1">
    <location>
        <begin position="71"/>
        <end position="98"/>
    </location>
</feature>
<sequence length="315" mass="34443">MAHVTLSDGLAIWQLVYYAVALICSIFVSFRHGLARSSGWIFLTIFSIIRVVGCSAQIATITATSDTAETIATILGFLGLSPLLLATLGILSRVYYYLLKRPYNIVFNLFVARIVQIPAVVALILCIVGATSADTPADIMTQDTVKDGVIVYLVVLILLILLTIGAYITRRVTERRGETTMLVIITLSLPFLLVRIINSLLLIFDKNFQDSTAEGSTSAVLAEFFMARIEEMIVIFLYLYAGLTHKAVPEKEHGERTNKEKLAHRAARGDFGNGRLGVISLAIATASASFKGGNDGHNRDEQDTEIGLVQCRTAR</sequence>
<proteinExistence type="predicted"/>
<dbReference type="PANTHER" id="PTHR42109:SF2">
    <property type="entry name" value="INTEGRAL MEMBRANE PROTEIN"/>
    <property type="match status" value="1"/>
</dbReference>
<reference evidence="3 4" key="1">
    <citation type="submission" date="2017-02" db="EMBL/GenBank/DDBJ databases">
        <title>Genomes of Trichoderma spp. with biocontrol activity.</title>
        <authorList>
            <person name="Gardiner D."/>
            <person name="Kazan K."/>
            <person name="Vos C."/>
            <person name="Harvey P."/>
        </authorList>
    </citation>
    <scope>NUCLEOTIDE SEQUENCE [LARGE SCALE GENOMIC DNA]</scope>
    <source>
        <strain evidence="3 4">A5MH</strain>
    </source>
</reference>
<feature type="transmembrane region" description="Helical" evidence="1">
    <location>
        <begin position="12"/>
        <end position="28"/>
    </location>
</feature>
<name>A0A2K0TM24_9HYPO</name>
<dbReference type="EMBL" id="MTYH01000015">
    <property type="protein sequence ID" value="PNP46579.1"/>
    <property type="molecule type" value="Genomic_DNA"/>
</dbReference>
<dbReference type="InterPro" id="IPR056119">
    <property type="entry name" value="DUF7702"/>
</dbReference>